<comment type="similarity">
    <text evidence="1">Belongs to the acetyl-CoA hydrolase/transferase family.</text>
</comment>
<feature type="domain" description="Acetyl-CoA hydrolase/transferase C-terminal" evidence="4">
    <location>
        <begin position="272"/>
        <end position="431"/>
    </location>
</feature>
<dbReference type="InterPro" id="IPR046433">
    <property type="entry name" value="ActCoA_hydro"/>
</dbReference>
<accession>A0A4S2DP35</accession>
<comment type="caution">
    <text evidence="5">The sequence shown here is derived from an EMBL/GenBank/DDBJ whole genome shotgun (WGS) entry which is preliminary data.</text>
</comment>
<protein>
    <submittedName>
        <fullName evidence="5">4-hydroxybutyrate--acetyl-CoA CoA transferase</fullName>
    </submittedName>
</protein>
<evidence type="ECO:0000259" key="3">
    <source>
        <dbReference type="Pfam" id="PF02550"/>
    </source>
</evidence>
<dbReference type="SUPFAM" id="SSF100950">
    <property type="entry name" value="NagB/RpiA/CoA transferase-like"/>
    <property type="match status" value="2"/>
</dbReference>
<evidence type="ECO:0000256" key="2">
    <source>
        <dbReference type="ARBA" id="ARBA00022679"/>
    </source>
</evidence>
<evidence type="ECO:0000313" key="6">
    <source>
        <dbReference type="Proteomes" id="UP000306888"/>
    </source>
</evidence>
<dbReference type="Pfam" id="PF13336">
    <property type="entry name" value="AcetylCoA_hyd_C"/>
    <property type="match status" value="1"/>
</dbReference>
<dbReference type="Gene3D" id="3.30.750.70">
    <property type="entry name" value="4-hydroxybutyrate coenzyme like domains"/>
    <property type="match status" value="1"/>
</dbReference>
<sequence>MKSKELINEKYITVDKALNLIKSGDVIVSGLGSAEPKEILKNLHKISDRVNDVTVTTCLPMEMAEYFTNAKYKDSFRMDGWFYTAAMRKGQKNGNISFIPNHLHLAATKRMDHKKTNIYMGTATIPDKHGYLSLSLSNVYEKRMMEKADLVILEINKNYPRTLGDVEVHISDIDYVVETDYEVPELPDVEPNEKDLMIGRFIAERINDGDCIQLGIGGIPNAVAASLGDKKDLGIHTEMFTTGMVKLIKSGVVTGKKKNFYKGKHIAAFALGTKELYDFLDDNPSIMMMDGYWTNDPYVIGKNDNQVSINTTIEIDLTGQCASESIGAVQFSGTGGQADTAIGAQMSKNGRSFIALYSTAMVKNKETGVREEISKIVPFLKPGAAVSLSRNDVDMVVTEYGVAELRGTTVSERVYKLIDIAHPKFKEELFIKAKELGLIY</sequence>
<dbReference type="GO" id="GO:0006083">
    <property type="term" value="P:acetate metabolic process"/>
    <property type="evidence" value="ECO:0007669"/>
    <property type="project" value="InterPro"/>
</dbReference>
<evidence type="ECO:0000259" key="4">
    <source>
        <dbReference type="Pfam" id="PF13336"/>
    </source>
</evidence>
<dbReference type="OrthoDB" id="9801795at2"/>
<dbReference type="Gene3D" id="3.40.1080.20">
    <property type="entry name" value="Acetyl-CoA hydrolase/transferase C-terminal domain"/>
    <property type="match status" value="1"/>
</dbReference>
<proteinExistence type="inferred from homology"/>
<keyword evidence="2 5" id="KW-0808">Transferase</keyword>
<dbReference type="InterPro" id="IPR037171">
    <property type="entry name" value="NagB/RpiA_transferase-like"/>
</dbReference>
<dbReference type="InterPro" id="IPR026888">
    <property type="entry name" value="AcetylCoA_hyd_C"/>
</dbReference>
<gene>
    <name evidence="5" type="ORF">E5347_07730</name>
</gene>
<dbReference type="InterPro" id="IPR038460">
    <property type="entry name" value="AcetylCoA_hyd_C_sf"/>
</dbReference>
<dbReference type="Pfam" id="PF02550">
    <property type="entry name" value="AcetylCoA_hydro"/>
    <property type="match status" value="1"/>
</dbReference>
<organism evidence="5 6">
    <name type="scientific">Clostridium sartagoforme</name>
    <dbReference type="NCBI Taxonomy" id="84031"/>
    <lineage>
        <taxon>Bacteria</taxon>
        <taxon>Bacillati</taxon>
        <taxon>Bacillota</taxon>
        <taxon>Clostridia</taxon>
        <taxon>Eubacteriales</taxon>
        <taxon>Clostridiaceae</taxon>
        <taxon>Clostridium</taxon>
    </lineage>
</organism>
<dbReference type="AlphaFoldDB" id="A0A4S2DP35"/>
<dbReference type="Proteomes" id="UP000306888">
    <property type="component" value="Unassembled WGS sequence"/>
</dbReference>
<evidence type="ECO:0000313" key="5">
    <source>
        <dbReference type="EMBL" id="TGY42853.1"/>
    </source>
</evidence>
<evidence type="ECO:0000256" key="1">
    <source>
        <dbReference type="ARBA" id="ARBA00009632"/>
    </source>
</evidence>
<dbReference type="InterPro" id="IPR003702">
    <property type="entry name" value="ActCoA_hydro_N"/>
</dbReference>
<dbReference type="Gene3D" id="3.40.1080.10">
    <property type="entry name" value="Glutaconate Coenzyme A-transferase"/>
    <property type="match status" value="1"/>
</dbReference>
<dbReference type="EMBL" id="SRYR01000002">
    <property type="protein sequence ID" value="TGY42853.1"/>
    <property type="molecule type" value="Genomic_DNA"/>
</dbReference>
<reference evidence="5 6" key="1">
    <citation type="submission" date="2019-04" db="EMBL/GenBank/DDBJ databases">
        <title>Microbes associate with the intestines of laboratory mice.</title>
        <authorList>
            <person name="Navarre W."/>
            <person name="Wong E."/>
            <person name="Huang K."/>
            <person name="Tropini C."/>
            <person name="Ng K."/>
            <person name="Yu B."/>
        </authorList>
    </citation>
    <scope>NUCLEOTIDE SEQUENCE [LARGE SCALE GENOMIC DNA]</scope>
    <source>
        <strain evidence="5 6">NM50_B9-20</strain>
    </source>
</reference>
<dbReference type="PANTHER" id="PTHR21432:SF20">
    <property type="entry name" value="ACETYL-COA HYDROLASE"/>
    <property type="match status" value="1"/>
</dbReference>
<name>A0A4S2DP35_9CLOT</name>
<dbReference type="PANTHER" id="PTHR21432">
    <property type="entry name" value="ACETYL-COA HYDROLASE-RELATED"/>
    <property type="match status" value="1"/>
</dbReference>
<feature type="domain" description="Acetyl-CoA hydrolase/transferase N-terminal" evidence="3">
    <location>
        <begin position="10"/>
        <end position="180"/>
    </location>
</feature>
<dbReference type="GO" id="GO:0008775">
    <property type="term" value="F:acetate CoA-transferase activity"/>
    <property type="evidence" value="ECO:0007669"/>
    <property type="project" value="InterPro"/>
</dbReference>
<keyword evidence="6" id="KW-1185">Reference proteome</keyword>